<dbReference type="InterPro" id="IPR022572">
    <property type="entry name" value="DNA_rep/recomb_RecO_N"/>
</dbReference>
<evidence type="ECO:0000313" key="7">
    <source>
        <dbReference type="Proteomes" id="UP001600894"/>
    </source>
</evidence>
<evidence type="ECO:0000256" key="2">
    <source>
        <dbReference type="ARBA" id="ARBA00023172"/>
    </source>
</evidence>
<comment type="function">
    <text evidence="4">Involved in DNA repair and RecF pathway recombination.</text>
</comment>
<dbReference type="Pfam" id="PF11967">
    <property type="entry name" value="RecO_N"/>
    <property type="match status" value="1"/>
</dbReference>
<dbReference type="PANTHER" id="PTHR33991:SF1">
    <property type="entry name" value="DNA REPAIR PROTEIN RECO"/>
    <property type="match status" value="1"/>
</dbReference>
<comment type="similarity">
    <text evidence="4">Belongs to the RecO family.</text>
</comment>
<keyword evidence="2 4" id="KW-0233">DNA recombination</keyword>
<evidence type="ECO:0000256" key="3">
    <source>
        <dbReference type="ARBA" id="ARBA00023204"/>
    </source>
</evidence>
<dbReference type="InterPro" id="IPR012340">
    <property type="entry name" value="NA-bd_OB-fold"/>
</dbReference>
<organism evidence="6 7">
    <name type="scientific">Enterocloster alcoholdehydrogenati</name>
    <dbReference type="NCBI Taxonomy" id="2547410"/>
    <lineage>
        <taxon>Bacteria</taxon>
        <taxon>Bacillati</taxon>
        <taxon>Bacillota</taxon>
        <taxon>Clostridia</taxon>
        <taxon>Lachnospirales</taxon>
        <taxon>Lachnospiraceae</taxon>
        <taxon>Enterocloster</taxon>
    </lineage>
</organism>
<evidence type="ECO:0000259" key="5">
    <source>
        <dbReference type="Pfam" id="PF11967"/>
    </source>
</evidence>
<dbReference type="PANTHER" id="PTHR33991">
    <property type="entry name" value="DNA REPAIR PROTEIN RECO"/>
    <property type="match status" value="1"/>
</dbReference>
<accession>A0ABQ0AUL2</accession>
<dbReference type="InterPro" id="IPR003717">
    <property type="entry name" value="RecO"/>
</dbReference>
<dbReference type="NCBIfam" id="TIGR00613">
    <property type="entry name" value="reco"/>
    <property type="match status" value="1"/>
</dbReference>
<reference evidence="6 7" key="1">
    <citation type="submission" date="2024-04" db="EMBL/GenBank/DDBJ databases">
        <title>Defined microbial consortia suppress multidrug-resistant proinflammatory Enterobacteriaceae via ecological control.</title>
        <authorList>
            <person name="Furuichi M."/>
            <person name="Kawaguchi T."/>
            <person name="Pust M."/>
            <person name="Yasuma K."/>
            <person name="Plichta D."/>
            <person name="Hasegawa N."/>
            <person name="Ohya T."/>
            <person name="Bhattarai S."/>
            <person name="Sasajima S."/>
            <person name="Aoto Y."/>
            <person name="Tuganbaev T."/>
            <person name="Yaginuma M."/>
            <person name="Ueda M."/>
            <person name="Okahashi N."/>
            <person name="Amafuji K."/>
            <person name="Kiridooshi Y."/>
            <person name="Sugita K."/>
            <person name="Strazar M."/>
            <person name="Skelly A."/>
            <person name="Suda W."/>
            <person name="Hattori M."/>
            <person name="Nakamoto N."/>
            <person name="Caballero S."/>
            <person name="Norman J."/>
            <person name="Olle B."/>
            <person name="Tanoue T."/>
            <person name="Arita M."/>
            <person name="Bucci V."/>
            <person name="Atarashi K."/>
            <person name="Xavier R."/>
            <person name="Honda K."/>
        </authorList>
    </citation>
    <scope>NUCLEOTIDE SEQUENCE [LARGE SCALE GENOMIC DNA]</scope>
    <source>
        <strain evidence="7">f13</strain>
    </source>
</reference>
<evidence type="ECO:0000313" key="6">
    <source>
        <dbReference type="EMBL" id="GAA6267716.1"/>
    </source>
</evidence>
<dbReference type="RefSeq" id="WP_176254238.1">
    <property type="nucleotide sequence ID" value="NZ_BAABXL010000001.1"/>
</dbReference>
<dbReference type="Gene3D" id="2.40.50.140">
    <property type="entry name" value="Nucleic acid-binding proteins"/>
    <property type="match status" value="1"/>
</dbReference>
<comment type="caution">
    <text evidence="6">The sequence shown here is derived from an EMBL/GenBank/DDBJ whole genome shotgun (WGS) entry which is preliminary data.</text>
</comment>
<dbReference type="Pfam" id="PF02565">
    <property type="entry name" value="RecO_C"/>
    <property type="match status" value="1"/>
</dbReference>
<dbReference type="SUPFAM" id="SSF50249">
    <property type="entry name" value="Nucleic acid-binding proteins"/>
    <property type="match status" value="1"/>
</dbReference>
<name>A0ABQ0AUL2_9FIRM</name>
<dbReference type="InterPro" id="IPR037278">
    <property type="entry name" value="ARFGAP/RecO"/>
</dbReference>
<keyword evidence="3 4" id="KW-0234">DNA repair</keyword>
<dbReference type="Proteomes" id="UP001600894">
    <property type="component" value="Unassembled WGS sequence"/>
</dbReference>
<gene>
    <name evidence="4" type="primary">recO</name>
    <name evidence="6" type="ORF">F130042H8_07760</name>
</gene>
<protein>
    <recommendedName>
        <fullName evidence="4">DNA repair protein RecO</fullName>
    </recommendedName>
    <alternativeName>
        <fullName evidence="4">Recombination protein O</fullName>
    </alternativeName>
</protein>
<dbReference type="EMBL" id="BAABXL010000001">
    <property type="protein sequence ID" value="GAA6267716.1"/>
    <property type="molecule type" value="Genomic_DNA"/>
</dbReference>
<evidence type="ECO:0000256" key="4">
    <source>
        <dbReference type="HAMAP-Rule" id="MF_00201"/>
    </source>
</evidence>
<dbReference type="SUPFAM" id="SSF57863">
    <property type="entry name" value="ArfGap/RecO-like zinc finger"/>
    <property type="match status" value="1"/>
</dbReference>
<feature type="domain" description="DNA replication/recombination mediator RecO N-terminal" evidence="5">
    <location>
        <begin position="5"/>
        <end position="80"/>
    </location>
</feature>
<evidence type="ECO:0000256" key="1">
    <source>
        <dbReference type="ARBA" id="ARBA00022763"/>
    </source>
</evidence>
<keyword evidence="7" id="KW-1185">Reference proteome</keyword>
<dbReference type="HAMAP" id="MF_00201">
    <property type="entry name" value="RecO"/>
    <property type="match status" value="1"/>
</dbReference>
<proteinExistence type="inferred from homology"/>
<sequence>MREAVSVTGMVLLSAAFGEADRRVVLLTRERGKITAFAHGARRPGNPLMAVTRPFVFGTFTVFEGRSAYTLQSARPASYFDELSADMEGACYGAYFLEMASYLAQENMDGTELLTLVYQTLKALLKPAIPNRLIRRIFELKAMVINGEYTEKPEGRVSESCAYAWEFVVYSPLGSLYTFVLKPEAEAEFEREVENARRYFIRHVFRSLEILEMMTR</sequence>
<keyword evidence="1 4" id="KW-0227">DNA damage</keyword>